<evidence type="ECO:0000259" key="8">
    <source>
        <dbReference type="Pfam" id="PF08541"/>
    </source>
</evidence>
<evidence type="ECO:0000256" key="7">
    <source>
        <dbReference type="ARBA" id="ARBA00023160"/>
    </source>
</evidence>
<dbReference type="InterPro" id="IPR016039">
    <property type="entry name" value="Thiolase-like"/>
</dbReference>
<feature type="domain" description="Beta-ketoacyl-[acyl-carrier-protein] synthase III N-terminal" evidence="9">
    <location>
        <begin position="102"/>
        <end position="167"/>
    </location>
</feature>
<keyword evidence="5" id="KW-0276">Fatty acid metabolism</keyword>
<comment type="similarity">
    <text evidence="2">Belongs to the thiolase-like superfamily. FabH family.</text>
</comment>
<evidence type="ECO:0000313" key="10">
    <source>
        <dbReference type="EMBL" id="AHF25862.1"/>
    </source>
</evidence>
<evidence type="ECO:0000256" key="5">
    <source>
        <dbReference type="ARBA" id="ARBA00022832"/>
    </source>
</evidence>
<evidence type="ECO:0000259" key="9">
    <source>
        <dbReference type="Pfam" id="PF08545"/>
    </source>
</evidence>
<dbReference type="Pfam" id="PF08545">
    <property type="entry name" value="ACP_syn_III"/>
    <property type="match status" value="1"/>
</dbReference>
<dbReference type="NCBIfam" id="NF006829">
    <property type="entry name" value="PRK09352.1"/>
    <property type="match status" value="1"/>
</dbReference>
<dbReference type="InterPro" id="IPR013747">
    <property type="entry name" value="ACP_syn_III_C"/>
</dbReference>
<evidence type="ECO:0000256" key="6">
    <source>
        <dbReference type="ARBA" id="ARBA00023098"/>
    </source>
</evidence>
<dbReference type="GO" id="GO:0004315">
    <property type="term" value="F:3-oxoacyl-[acyl-carrier-protein] synthase activity"/>
    <property type="evidence" value="ECO:0007669"/>
    <property type="project" value="InterPro"/>
</dbReference>
<proteinExistence type="inferred from homology"/>
<dbReference type="InterPro" id="IPR013751">
    <property type="entry name" value="ACP_syn_III_N"/>
</dbReference>
<keyword evidence="6" id="KW-0443">Lipid metabolism</keyword>
<protein>
    <submittedName>
        <fullName evidence="10">Putative GT2 family protein</fullName>
    </submittedName>
</protein>
<sequence length="315" mass="34236">MKIIGTGSALPARQVTNDEISQFLDTGDAWICPRTGIHSRHVISDEQIEDLAVEAAQKALDMAGLSAGDIDFFICSNVVSEHVTPGLSCIVAAKMGICCPMIDINCACPGFIYAMDIAETYFQAGKVERVLIVCAEEPSRMTSWEDRSTCVLFGDGAGAAVFARGDKLKAVKLNAQPDPDKICEYRTLMPTPFVTKQEESTPLLMQGREVFRFAVTTSVRDISELVERCGLTMDQVNWFMIHQANLRIVDAIREGLGVEAERFPTNIADHGNSSSASCPILLDECNRKGMFKPGDVLVFSAFGAGLLSAAAVLEW</sequence>
<comment type="pathway">
    <text evidence="1">Lipid metabolism.</text>
</comment>
<dbReference type="AlphaFoldDB" id="W0FSK2"/>
<feature type="domain" description="Beta-ketoacyl-[acyl-carrier-protein] synthase III C-terminal" evidence="8">
    <location>
        <begin position="227"/>
        <end position="315"/>
    </location>
</feature>
<dbReference type="EMBL" id="KC246855">
    <property type="protein sequence ID" value="AHF25862.1"/>
    <property type="molecule type" value="Genomic_DNA"/>
</dbReference>
<dbReference type="CDD" id="cd00830">
    <property type="entry name" value="KAS_III"/>
    <property type="match status" value="1"/>
</dbReference>
<dbReference type="InterPro" id="IPR004655">
    <property type="entry name" value="FabH"/>
</dbReference>
<keyword evidence="3" id="KW-0444">Lipid biosynthesis</keyword>
<keyword evidence="4" id="KW-0808">Transferase</keyword>
<evidence type="ECO:0000256" key="3">
    <source>
        <dbReference type="ARBA" id="ARBA00022516"/>
    </source>
</evidence>
<name>W0FSK2_9BACT</name>
<keyword evidence="7" id="KW-0275">Fatty acid biosynthesis</keyword>
<dbReference type="GO" id="GO:0006633">
    <property type="term" value="P:fatty acid biosynthetic process"/>
    <property type="evidence" value="ECO:0007669"/>
    <property type="project" value="UniProtKB-KW"/>
</dbReference>
<dbReference type="Gene3D" id="3.40.47.10">
    <property type="match status" value="1"/>
</dbReference>
<accession>W0FSK2</accession>
<dbReference type="PANTHER" id="PTHR43091:SF1">
    <property type="entry name" value="BETA-KETOACYL-[ACYL-CARRIER-PROTEIN] SYNTHASE III, CHLOROPLASTIC"/>
    <property type="match status" value="1"/>
</dbReference>
<dbReference type="SUPFAM" id="SSF53901">
    <property type="entry name" value="Thiolase-like"/>
    <property type="match status" value="1"/>
</dbReference>
<evidence type="ECO:0000256" key="4">
    <source>
        <dbReference type="ARBA" id="ARBA00022679"/>
    </source>
</evidence>
<organism evidence="10">
    <name type="scientific">uncultured bacterium Contigcl_1493</name>
    <dbReference type="NCBI Taxonomy" id="1393647"/>
    <lineage>
        <taxon>Bacteria</taxon>
        <taxon>environmental samples</taxon>
    </lineage>
</organism>
<reference evidence="10" key="1">
    <citation type="journal article" date="2013" name="PLoS ONE">
        <title>Metagenomic insights into the carbohydrate-active enzymes carried by the microorganisms adhering to solid digesta in the rumen of cows.</title>
        <authorList>
            <person name="Wang L."/>
            <person name="Hatem A."/>
            <person name="Catalyurek U.V."/>
            <person name="Morrison M."/>
            <person name="Yu Z."/>
        </authorList>
    </citation>
    <scope>NUCLEOTIDE SEQUENCE</scope>
</reference>
<dbReference type="NCBIfam" id="TIGR00747">
    <property type="entry name" value="fabH"/>
    <property type="match status" value="1"/>
</dbReference>
<evidence type="ECO:0000256" key="2">
    <source>
        <dbReference type="ARBA" id="ARBA00008642"/>
    </source>
</evidence>
<dbReference type="Pfam" id="PF08541">
    <property type="entry name" value="ACP_syn_III_C"/>
    <property type="match status" value="1"/>
</dbReference>
<dbReference type="PANTHER" id="PTHR43091">
    <property type="entry name" value="3-OXOACYL-[ACYL-CARRIER-PROTEIN] SYNTHASE"/>
    <property type="match status" value="1"/>
</dbReference>
<evidence type="ECO:0000256" key="1">
    <source>
        <dbReference type="ARBA" id="ARBA00005189"/>
    </source>
</evidence>